<dbReference type="OrthoDB" id="1495534at2"/>
<name>A0A1G6X7S2_9BURK</name>
<evidence type="ECO:0000313" key="1">
    <source>
        <dbReference type="EMBL" id="SDD73337.1"/>
    </source>
</evidence>
<keyword evidence="2" id="KW-1185">Reference proteome</keyword>
<dbReference type="RefSeq" id="WP_092001862.1">
    <property type="nucleotide sequence ID" value="NZ_FMYQ01000024.1"/>
</dbReference>
<proteinExistence type="predicted"/>
<dbReference type="Proteomes" id="UP000198908">
    <property type="component" value="Unassembled WGS sequence"/>
</dbReference>
<dbReference type="STRING" id="416944.SAMN05421548_12478"/>
<accession>A0A1G6X7S2</accession>
<gene>
    <name evidence="1" type="ORF">SAMN05421548_12478</name>
</gene>
<evidence type="ECO:0000313" key="2">
    <source>
        <dbReference type="Proteomes" id="UP000198908"/>
    </source>
</evidence>
<dbReference type="EMBL" id="FMYQ01000024">
    <property type="protein sequence ID" value="SDD73337.1"/>
    <property type="molecule type" value="Genomic_DNA"/>
</dbReference>
<dbReference type="AlphaFoldDB" id="A0A1G6X7S2"/>
<protein>
    <submittedName>
        <fullName evidence="1">Uncharacterized protein</fullName>
    </submittedName>
</protein>
<sequence length="80" mass="8437">MSADDRAAEAAGEHPPVAGQCMRCVHWADDLVLLEARIAGLASLGSAYGASIGANRLCLRLDRLTLPGDRCGAFEAAKRR</sequence>
<reference evidence="2" key="1">
    <citation type="submission" date="2016-09" db="EMBL/GenBank/DDBJ databases">
        <authorList>
            <person name="Varghese N."/>
            <person name="Submissions S."/>
        </authorList>
    </citation>
    <scope>NUCLEOTIDE SEQUENCE [LARGE SCALE GENOMIC DNA]</scope>
    <source>
        <strain evidence="2">TNe-862</strain>
    </source>
</reference>
<organism evidence="1 2">
    <name type="scientific">Paraburkholderia lycopersici</name>
    <dbReference type="NCBI Taxonomy" id="416944"/>
    <lineage>
        <taxon>Bacteria</taxon>
        <taxon>Pseudomonadati</taxon>
        <taxon>Pseudomonadota</taxon>
        <taxon>Betaproteobacteria</taxon>
        <taxon>Burkholderiales</taxon>
        <taxon>Burkholderiaceae</taxon>
        <taxon>Paraburkholderia</taxon>
    </lineage>
</organism>